<dbReference type="EMBL" id="ML122370">
    <property type="protein sequence ID" value="RPD52349.1"/>
    <property type="molecule type" value="Genomic_DNA"/>
</dbReference>
<organism evidence="3 4">
    <name type="scientific">Lentinus tigrinus ALCF2SS1-6</name>
    <dbReference type="NCBI Taxonomy" id="1328759"/>
    <lineage>
        <taxon>Eukaryota</taxon>
        <taxon>Fungi</taxon>
        <taxon>Dikarya</taxon>
        <taxon>Basidiomycota</taxon>
        <taxon>Agaricomycotina</taxon>
        <taxon>Agaricomycetes</taxon>
        <taxon>Polyporales</taxon>
        <taxon>Polyporaceae</taxon>
        <taxon>Lentinus</taxon>
    </lineage>
</organism>
<dbReference type="PANTHER" id="PTHR38248">
    <property type="entry name" value="FUNK1 6"/>
    <property type="match status" value="1"/>
</dbReference>
<keyword evidence="4" id="KW-1185">Reference proteome</keyword>
<dbReference type="SUPFAM" id="SSF56112">
    <property type="entry name" value="Protein kinase-like (PK-like)"/>
    <property type="match status" value="1"/>
</dbReference>
<dbReference type="GO" id="GO:0004672">
    <property type="term" value="F:protein kinase activity"/>
    <property type="evidence" value="ECO:0007669"/>
    <property type="project" value="InterPro"/>
</dbReference>
<feature type="region of interest" description="Disordered" evidence="1">
    <location>
        <begin position="290"/>
        <end position="311"/>
    </location>
</feature>
<evidence type="ECO:0000313" key="4">
    <source>
        <dbReference type="Proteomes" id="UP000313359"/>
    </source>
</evidence>
<dbReference type="Pfam" id="PF17667">
    <property type="entry name" value="Pkinase_fungal"/>
    <property type="match status" value="1"/>
</dbReference>
<feature type="domain" description="Fungal-type protein kinase" evidence="2">
    <location>
        <begin position="3"/>
        <end position="103"/>
    </location>
</feature>
<dbReference type="Proteomes" id="UP000313359">
    <property type="component" value="Unassembled WGS sequence"/>
</dbReference>
<dbReference type="Gene3D" id="1.10.510.10">
    <property type="entry name" value="Transferase(Phosphotransferase) domain 1"/>
    <property type="match status" value="1"/>
</dbReference>
<evidence type="ECO:0000256" key="1">
    <source>
        <dbReference type="SAM" id="MobiDB-lite"/>
    </source>
</evidence>
<evidence type="ECO:0000259" key="2">
    <source>
        <dbReference type="Pfam" id="PF17667"/>
    </source>
</evidence>
<sequence>MLICDAIYAHRYAWEKAGILHRDISVSNIMIFEVVCNGKVERIGVLCDWDLCKYIEQMLPNQRPRTIDRTGTWYFRSALSLLFPGKPYYLSDDIESFIHVYHYCVLRFHLTSRTQNLEKHVQTVYASSFVRQSDGAYTGSEEKLEQMERSTPPMKVYGNPTLDAFLTDIARLYSRHYSTIDIRGYRERYNPPPVQPVRLEDTAATRFSKFAKRRRSDESLQLAEPEKPKVVQVAREGDRATRSPLRDHEALFNLFVRYISGIADEKGEVVRWPTTTTKCEDLFKGTSVAPHKANNFASSNPSHDGGYSLDE</sequence>
<dbReference type="PANTHER" id="PTHR38248:SF2">
    <property type="entry name" value="FUNK1 11"/>
    <property type="match status" value="1"/>
</dbReference>
<name>A0A5C2RN77_9APHY</name>
<accession>A0A5C2RN77</accession>
<dbReference type="STRING" id="1328759.A0A5C2RN77"/>
<dbReference type="InterPro" id="IPR011009">
    <property type="entry name" value="Kinase-like_dom_sf"/>
</dbReference>
<dbReference type="AlphaFoldDB" id="A0A5C2RN77"/>
<evidence type="ECO:0000313" key="3">
    <source>
        <dbReference type="EMBL" id="RPD52349.1"/>
    </source>
</evidence>
<dbReference type="OrthoDB" id="2745096at2759"/>
<dbReference type="PROSITE" id="PS00109">
    <property type="entry name" value="PROTEIN_KINASE_TYR"/>
    <property type="match status" value="1"/>
</dbReference>
<dbReference type="InterPro" id="IPR040976">
    <property type="entry name" value="Pkinase_fungal"/>
</dbReference>
<gene>
    <name evidence="3" type="ORF">L227DRAFT_61886</name>
</gene>
<protein>
    <recommendedName>
        <fullName evidence="2">Fungal-type protein kinase domain-containing protein</fullName>
    </recommendedName>
</protein>
<reference evidence="3" key="1">
    <citation type="journal article" date="2018" name="Genome Biol. Evol.">
        <title>Genomics and development of Lentinus tigrinus, a white-rot wood-decaying mushroom with dimorphic fruiting bodies.</title>
        <authorList>
            <person name="Wu B."/>
            <person name="Xu Z."/>
            <person name="Knudson A."/>
            <person name="Carlson A."/>
            <person name="Chen N."/>
            <person name="Kovaka S."/>
            <person name="LaButti K."/>
            <person name="Lipzen A."/>
            <person name="Pennachio C."/>
            <person name="Riley R."/>
            <person name="Schakwitz W."/>
            <person name="Umezawa K."/>
            <person name="Ohm R.A."/>
            <person name="Grigoriev I.V."/>
            <person name="Nagy L.G."/>
            <person name="Gibbons J."/>
            <person name="Hibbett D."/>
        </authorList>
    </citation>
    <scope>NUCLEOTIDE SEQUENCE [LARGE SCALE GENOMIC DNA]</scope>
    <source>
        <strain evidence="3">ALCF2SS1-6</strain>
    </source>
</reference>
<proteinExistence type="predicted"/>
<dbReference type="InterPro" id="IPR008266">
    <property type="entry name" value="Tyr_kinase_AS"/>
</dbReference>